<keyword evidence="3" id="KW-1185">Reference proteome</keyword>
<evidence type="ECO:0000313" key="2">
    <source>
        <dbReference type="EMBL" id="TYJ55666.1"/>
    </source>
</evidence>
<reference evidence="2 3" key="1">
    <citation type="submission" date="2017-05" db="EMBL/GenBank/DDBJ databases">
        <title>The Genome Sequence of Tsuchiyaea wingfieldii DSM 27421.</title>
        <authorList>
            <person name="Cuomo C."/>
            <person name="Passer A."/>
            <person name="Billmyre B."/>
            <person name="Heitman J."/>
        </authorList>
    </citation>
    <scope>NUCLEOTIDE SEQUENCE [LARGE SCALE GENOMIC DNA]</scope>
    <source>
        <strain evidence="2 3">DSM 27421</strain>
    </source>
</reference>
<feature type="region of interest" description="Disordered" evidence="1">
    <location>
        <begin position="119"/>
        <end position="153"/>
    </location>
</feature>
<gene>
    <name evidence="2" type="ORF">B9479_003698</name>
</gene>
<feature type="compositionally biased region" description="Basic and acidic residues" evidence="1">
    <location>
        <begin position="141"/>
        <end position="153"/>
    </location>
</feature>
<comment type="caution">
    <text evidence="2">The sequence shown here is derived from an EMBL/GenBank/DDBJ whole genome shotgun (WGS) entry which is preliminary data.</text>
</comment>
<organism evidence="2 3">
    <name type="scientific">Cryptococcus floricola</name>
    <dbReference type="NCBI Taxonomy" id="2591691"/>
    <lineage>
        <taxon>Eukaryota</taxon>
        <taxon>Fungi</taxon>
        <taxon>Dikarya</taxon>
        <taxon>Basidiomycota</taxon>
        <taxon>Agaricomycotina</taxon>
        <taxon>Tremellomycetes</taxon>
        <taxon>Tremellales</taxon>
        <taxon>Cryptococcaceae</taxon>
        <taxon>Cryptococcus</taxon>
    </lineage>
</organism>
<protein>
    <submittedName>
        <fullName evidence="2">Uncharacterized protein</fullName>
    </submittedName>
</protein>
<name>A0A5D3B0I8_9TREE</name>
<proteinExistence type="predicted"/>
<dbReference type="Proteomes" id="UP000322245">
    <property type="component" value="Unassembled WGS sequence"/>
</dbReference>
<accession>A0A5D3B0I8</accession>
<sequence length="153" mass="16546">MDHFGSSPQPPAFNGDFVFDSEEWFPAPPADDANPVSSYLPPLDGHTFTSAPYEDFPTLQGQGLHLTVPNGNRFNDSGAFSYSPSSGGDGSYFSYSSHSGARSPEEEEMFASRVADEGASEIVVGSARSPTQKSTRRGSKTRLDMASRKREQI</sequence>
<evidence type="ECO:0000256" key="1">
    <source>
        <dbReference type="SAM" id="MobiDB-lite"/>
    </source>
</evidence>
<evidence type="ECO:0000313" key="3">
    <source>
        <dbReference type="Proteomes" id="UP000322245"/>
    </source>
</evidence>
<dbReference type="AlphaFoldDB" id="A0A5D3B0I8"/>
<dbReference type="EMBL" id="NIDF01000036">
    <property type="protein sequence ID" value="TYJ55666.1"/>
    <property type="molecule type" value="Genomic_DNA"/>
</dbReference>